<evidence type="ECO:0000313" key="1">
    <source>
        <dbReference type="EMBL" id="KAK4419458.1"/>
    </source>
</evidence>
<organism evidence="1 2">
    <name type="scientific">Sesamum alatum</name>
    <dbReference type="NCBI Taxonomy" id="300844"/>
    <lineage>
        <taxon>Eukaryota</taxon>
        <taxon>Viridiplantae</taxon>
        <taxon>Streptophyta</taxon>
        <taxon>Embryophyta</taxon>
        <taxon>Tracheophyta</taxon>
        <taxon>Spermatophyta</taxon>
        <taxon>Magnoliopsida</taxon>
        <taxon>eudicotyledons</taxon>
        <taxon>Gunneridae</taxon>
        <taxon>Pentapetalae</taxon>
        <taxon>asterids</taxon>
        <taxon>lamiids</taxon>
        <taxon>Lamiales</taxon>
        <taxon>Pedaliaceae</taxon>
        <taxon>Sesamum</taxon>
    </lineage>
</organism>
<accession>A0AAE1XXT5</accession>
<name>A0AAE1XXT5_9LAMI</name>
<dbReference type="EMBL" id="JACGWO010000009">
    <property type="protein sequence ID" value="KAK4419458.1"/>
    <property type="molecule type" value="Genomic_DNA"/>
</dbReference>
<dbReference type="AlphaFoldDB" id="A0AAE1XXT5"/>
<protein>
    <submittedName>
        <fullName evidence="1">Uncharacterized protein</fullName>
    </submittedName>
</protein>
<reference evidence="1" key="2">
    <citation type="journal article" date="2024" name="Plant">
        <title>Genomic evolution and insights into agronomic trait innovations of Sesamum species.</title>
        <authorList>
            <person name="Miao H."/>
            <person name="Wang L."/>
            <person name="Qu L."/>
            <person name="Liu H."/>
            <person name="Sun Y."/>
            <person name="Le M."/>
            <person name="Wang Q."/>
            <person name="Wei S."/>
            <person name="Zheng Y."/>
            <person name="Lin W."/>
            <person name="Duan Y."/>
            <person name="Cao H."/>
            <person name="Xiong S."/>
            <person name="Wang X."/>
            <person name="Wei L."/>
            <person name="Li C."/>
            <person name="Ma Q."/>
            <person name="Ju M."/>
            <person name="Zhao R."/>
            <person name="Li G."/>
            <person name="Mu C."/>
            <person name="Tian Q."/>
            <person name="Mei H."/>
            <person name="Zhang T."/>
            <person name="Gao T."/>
            <person name="Zhang H."/>
        </authorList>
    </citation>
    <scope>NUCLEOTIDE SEQUENCE</scope>
    <source>
        <strain evidence="1">3651</strain>
    </source>
</reference>
<dbReference type="Proteomes" id="UP001293254">
    <property type="component" value="Unassembled WGS sequence"/>
</dbReference>
<comment type="caution">
    <text evidence="1">The sequence shown here is derived from an EMBL/GenBank/DDBJ whole genome shotgun (WGS) entry which is preliminary data.</text>
</comment>
<proteinExistence type="predicted"/>
<evidence type="ECO:0000313" key="2">
    <source>
        <dbReference type="Proteomes" id="UP001293254"/>
    </source>
</evidence>
<reference evidence="1" key="1">
    <citation type="submission" date="2020-06" db="EMBL/GenBank/DDBJ databases">
        <authorList>
            <person name="Li T."/>
            <person name="Hu X."/>
            <person name="Zhang T."/>
            <person name="Song X."/>
            <person name="Zhang H."/>
            <person name="Dai N."/>
            <person name="Sheng W."/>
            <person name="Hou X."/>
            <person name="Wei L."/>
        </authorList>
    </citation>
    <scope>NUCLEOTIDE SEQUENCE</scope>
    <source>
        <strain evidence="1">3651</strain>
        <tissue evidence="1">Leaf</tissue>
    </source>
</reference>
<keyword evidence="2" id="KW-1185">Reference proteome</keyword>
<sequence>MQRTPAPYFMNGQSERPWKRFISESLSEGFKIPKFSKYNGVSDPYHHLLSFCGDCRGLDSHLGYFSTFELMLWKGKHSSRTHFSPLMLYIVFDDVINRFTSQ</sequence>
<gene>
    <name evidence="1" type="ORF">Salat_2358700</name>
</gene>